<sequence>MGNNTSHRNVKKNKPEKITDQEKTKERRGFVILLKKDQATVKVVLLPPLGKLSHGSKVLPLFSFPLGNRVNIYSRPELRGCRGDKTSPSCPFPSAARRGGGDCEMQKMQRLLTLFFLVEAEKSPADGDSAIAKNKIKHWYTIHPVGMKGQPGLYFLIQEIKGT</sequence>
<keyword evidence="3" id="KW-1185">Reference proteome</keyword>
<feature type="compositionally biased region" description="Basic and acidic residues" evidence="1">
    <location>
        <begin position="13"/>
        <end position="22"/>
    </location>
</feature>
<proteinExistence type="predicted"/>
<dbReference type="AlphaFoldDB" id="V8NY67"/>
<name>V8NY67_OPHHA</name>
<feature type="region of interest" description="Disordered" evidence="1">
    <location>
        <begin position="1"/>
        <end position="22"/>
    </location>
</feature>
<evidence type="ECO:0000256" key="1">
    <source>
        <dbReference type="SAM" id="MobiDB-lite"/>
    </source>
</evidence>
<dbReference type="EMBL" id="AZIM01001357">
    <property type="protein sequence ID" value="ETE67219.1"/>
    <property type="molecule type" value="Genomic_DNA"/>
</dbReference>
<feature type="non-terminal residue" evidence="2">
    <location>
        <position position="1"/>
    </location>
</feature>
<comment type="caution">
    <text evidence="2">The sequence shown here is derived from an EMBL/GenBank/DDBJ whole genome shotgun (WGS) entry which is preliminary data.</text>
</comment>
<organism evidence="2 3">
    <name type="scientific">Ophiophagus hannah</name>
    <name type="common">King cobra</name>
    <name type="synonym">Naja hannah</name>
    <dbReference type="NCBI Taxonomy" id="8665"/>
    <lineage>
        <taxon>Eukaryota</taxon>
        <taxon>Metazoa</taxon>
        <taxon>Chordata</taxon>
        <taxon>Craniata</taxon>
        <taxon>Vertebrata</taxon>
        <taxon>Euteleostomi</taxon>
        <taxon>Lepidosauria</taxon>
        <taxon>Squamata</taxon>
        <taxon>Bifurcata</taxon>
        <taxon>Unidentata</taxon>
        <taxon>Episquamata</taxon>
        <taxon>Toxicofera</taxon>
        <taxon>Serpentes</taxon>
        <taxon>Colubroidea</taxon>
        <taxon>Elapidae</taxon>
        <taxon>Elapinae</taxon>
        <taxon>Ophiophagus</taxon>
    </lineage>
</organism>
<dbReference type="OrthoDB" id="10443277at2759"/>
<evidence type="ECO:0000313" key="3">
    <source>
        <dbReference type="Proteomes" id="UP000018936"/>
    </source>
</evidence>
<dbReference type="Proteomes" id="UP000018936">
    <property type="component" value="Unassembled WGS sequence"/>
</dbReference>
<accession>V8NY67</accession>
<protein>
    <submittedName>
        <fullName evidence="2">Uncharacterized protein</fullName>
    </submittedName>
</protein>
<evidence type="ECO:0000313" key="2">
    <source>
        <dbReference type="EMBL" id="ETE67219.1"/>
    </source>
</evidence>
<reference evidence="2 3" key="1">
    <citation type="journal article" date="2013" name="Proc. Natl. Acad. Sci. U.S.A.">
        <title>The king cobra genome reveals dynamic gene evolution and adaptation in the snake venom system.</title>
        <authorList>
            <person name="Vonk F.J."/>
            <person name="Casewell N.R."/>
            <person name="Henkel C.V."/>
            <person name="Heimberg A.M."/>
            <person name="Jansen H.J."/>
            <person name="McCleary R.J."/>
            <person name="Kerkkamp H.M."/>
            <person name="Vos R.A."/>
            <person name="Guerreiro I."/>
            <person name="Calvete J.J."/>
            <person name="Wuster W."/>
            <person name="Woods A.E."/>
            <person name="Logan J.M."/>
            <person name="Harrison R.A."/>
            <person name="Castoe T.A."/>
            <person name="de Koning A.P."/>
            <person name="Pollock D.D."/>
            <person name="Yandell M."/>
            <person name="Calderon D."/>
            <person name="Renjifo C."/>
            <person name="Currier R.B."/>
            <person name="Salgado D."/>
            <person name="Pla D."/>
            <person name="Sanz L."/>
            <person name="Hyder A.S."/>
            <person name="Ribeiro J.M."/>
            <person name="Arntzen J.W."/>
            <person name="van den Thillart G.E."/>
            <person name="Boetzer M."/>
            <person name="Pirovano W."/>
            <person name="Dirks R.P."/>
            <person name="Spaink H.P."/>
            <person name="Duboule D."/>
            <person name="McGlinn E."/>
            <person name="Kini R.M."/>
            <person name="Richardson M.K."/>
        </authorList>
    </citation>
    <scope>NUCLEOTIDE SEQUENCE</scope>
    <source>
        <tissue evidence="2">Blood</tissue>
    </source>
</reference>
<gene>
    <name evidence="2" type="ORF">L345_06993</name>
</gene>